<gene>
    <name evidence="2" type="primary">LOC117351078</name>
</gene>
<dbReference type="AlphaFoldDB" id="A0A6P8PCX9"/>
<evidence type="ECO:0000313" key="2">
    <source>
        <dbReference type="RefSeq" id="XP_033781689.1"/>
    </source>
</evidence>
<dbReference type="OrthoDB" id="10594691at2759"/>
<dbReference type="KEGG" id="gsh:117351078"/>
<reference evidence="2" key="1">
    <citation type="submission" date="2025-08" db="UniProtKB">
        <authorList>
            <consortium name="RefSeq"/>
        </authorList>
    </citation>
    <scope>IDENTIFICATION</scope>
</reference>
<protein>
    <submittedName>
        <fullName evidence="2">Uncharacterized protein LOC117351078</fullName>
    </submittedName>
</protein>
<keyword evidence="1" id="KW-1185">Reference proteome</keyword>
<dbReference type="RefSeq" id="XP_033781689.1">
    <property type="nucleotide sequence ID" value="XM_033925798.1"/>
</dbReference>
<evidence type="ECO:0000313" key="1">
    <source>
        <dbReference type="Proteomes" id="UP000515159"/>
    </source>
</evidence>
<dbReference type="GeneID" id="117351078"/>
<sequence length="300" mass="34883">MSAMQNQSSSAFEFCFVHSYLCSNKQRRRAQDVQHAQPWSCQICMATRSHRSQKTAYKGQTAAIRKSVTMKYYIKYKTKGSYFQDRPMYTNPIKYFSSLNSVSRPGSYFQDRPMYTNPKKYFSSLNSVSRPELYYQDLPMNLGIAYSAPISPSKPVPAGKEEFSNIVAVGSQKYMIVKQSNWKQFELAAGEPDGNEGRSTMYYFKINDNKMAVAFVLKSGLDRMQMCYNENVFLKRIKHKDHEDHEDKYDQHLFIMHKDGESILLQCYSNKDLYLCVIGERIGLSQKNEQRAELHFEIES</sequence>
<dbReference type="Proteomes" id="UP000515159">
    <property type="component" value="Chromosome 1"/>
</dbReference>
<dbReference type="Gene3D" id="2.80.10.50">
    <property type="match status" value="1"/>
</dbReference>
<proteinExistence type="predicted"/>
<dbReference type="InParanoid" id="A0A6P8PCX9"/>
<name>A0A6P8PCX9_GEOSA</name>
<accession>A0A6P8PCX9</accession>
<organism evidence="1 2">
    <name type="scientific">Geotrypetes seraphini</name>
    <name type="common">Gaboon caecilian</name>
    <name type="synonym">Caecilia seraphini</name>
    <dbReference type="NCBI Taxonomy" id="260995"/>
    <lineage>
        <taxon>Eukaryota</taxon>
        <taxon>Metazoa</taxon>
        <taxon>Chordata</taxon>
        <taxon>Craniata</taxon>
        <taxon>Vertebrata</taxon>
        <taxon>Euteleostomi</taxon>
        <taxon>Amphibia</taxon>
        <taxon>Gymnophiona</taxon>
        <taxon>Geotrypetes</taxon>
    </lineage>
</organism>